<evidence type="ECO:0000259" key="14">
    <source>
        <dbReference type="Pfam" id="PF22455"/>
    </source>
</evidence>
<evidence type="ECO:0000256" key="10">
    <source>
        <dbReference type="ARBA" id="ARBA00023049"/>
    </source>
</evidence>
<dbReference type="InterPro" id="IPR054734">
    <property type="entry name" value="PqqF-like_C_4"/>
</dbReference>
<protein>
    <recommendedName>
        <fullName evidence="4">Coenzyme PQQ synthesis protein F</fullName>
    </recommendedName>
    <alternativeName>
        <fullName evidence="12">Pyrroloquinoline quinone biosynthesis protein F</fullName>
    </alternativeName>
</protein>
<sequence>MSSTLQHLVLSNGLRVRLWHAPHLKRCAALLRVEAGSHDAPPAYPGLAHFLEHLLFLGTARFPVEDGLMRFVQNQGGQLNASTRERHTDFFFEVPPTAMSGALERLCDMLAHPLLTLERQAAEREVIHAEWVAWSANAEAQRQYALLRSVSAQHPLSGFHAGNRDSLPIHEAAFQQALAGFHRQFYQAGQIILTLSGPQPLEALARQFGALFAPGEKVRQSAAPPLLDGPLQPGQIEGQLDVLLAHEDLPDNASFDYLSTWITDNRPGGLVHELRERGWLQDFAFTVLYRFAGQALLHLKARLSATADRTEVERLIRDWLAFFGKADHSALLLEYQRLQACRSPGALELARRDDGVPIVPEYPGESRHPWKFPQPEPLLSAVVAQMPGTPVPAGLAYSSVLPASDGYAALYIRWQAEHLRDVLKPLSERARRIGVELDWTRSANAWQLRCCGAPAMVLGVVEQALQTLANPPAVGATAEPPLIPLRQLMQQLPHVLAGAGQPGWTALATGFDAAAGNALNHLLGRLAGTPYKPSRPRLLPSQWQQCGESGGEQALLLFVPVADEAAGRLLAHLIQGPFYQRLRSELQLGYAVFSAFRQIHGYSGLMFGVQSPGASHAEILGHLHDFFARPALLPEASRDNLAAQFHAAVMPNADLAEWLWQAHLAGGDQADPQGLAARIRQLRQPDIDRARADLASGRHWLILANGPAAPGFLPSR</sequence>
<evidence type="ECO:0000259" key="15">
    <source>
        <dbReference type="Pfam" id="PF22456"/>
    </source>
</evidence>
<dbReference type="NCBIfam" id="TIGR02110">
    <property type="entry name" value="PQQ_syn_pqqF"/>
    <property type="match status" value="1"/>
</dbReference>
<evidence type="ECO:0000256" key="12">
    <source>
        <dbReference type="ARBA" id="ARBA00030977"/>
    </source>
</evidence>
<evidence type="ECO:0000256" key="2">
    <source>
        <dbReference type="ARBA" id="ARBA00004886"/>
    </source>
</evidence>
<proteinExistence type="inferred from homology"/>
<evidence type="ECO:0000256" key="4">
    <source>
        <dbReference type="ARBA" id="ARBA00015088"/>
    </source>
</evidence>
<dbReference type="InterPro" id="IPR050626">
    <property type="entry name" value="Peptidase_M16"/>
</dbReference>
<dbReference type="InterPro" id="IPR001431">
    <property type="entry name" value="Pept_M16_Zn_BS"/>
</dbReference>
<dbReference type="UniPathway" id="UPA00539"/>
<dbReference type="InterPro" id="IPR011844">
    <property type="entry name" value="PQQ_synth_PqqF"/>
</dbReference>
<dbReference type="PANTHER" id="PTHR43690">
    <property type="entry name" value="NARDILYSIN"/>
    <property type="match status" value="1"/>
</dbReference>
<dbReference type="PROSITE" id="PS00143">
    <property type="entry name" value="INSULINASE"/>
    <property type="match status" value="1"/>
</dbReference>
<keyword evidence="7" id="KW-0378">Hydrolase</keyword>
<feature type="domain" description="Coenzyme PQQ synthesis protein F-like C-terminal lobe" evidence="15">
    <location>
        <begin position="569"/>
        <end position="644"/>
    </location>
</feature>
<evidence type="ECO:0000256" key="11">
    <source>
        <dbReference type="ARBA" id="ARBA00024932"/>
    </source>
</evidence>
<dbReference type="Proteomes" id="UP000077752">
    <property type="component" value="Unassembled WGS sequence"/>
</dbReference>
<accession>A0A177SQJ7</accession>
<comment type="similarity">
    <text evidence="3">Belongs to the peptidase M16 family.</text>
</comment>
<evidence type="ECO:0000313" key="17">
    <source>
        <dbReference type="Proteomes" id="UP000077752"/>
    </source>
</evidence>
<dbReference type="EMBL" id="LUCV01000018">
    <property type="protein sequence ID" value="OAI92590.1"/>
    <property type="molecule type" value="Genomic_DNA"/>
</dbReference>
<organism evidence="16 17">
    <name type="scientific">Pseudomonas putida</name>
    <name type="common">Arthrobacter siderocapsulatus</name>
    <dbReference type="NCBI Taxonomy" id="303"/>
    <lineage>
        <taxon>Bacteria</taxon>
        <taxon>Pseudomonadati</taxon>
        <taxon>Pseudomonadota</taxon>
        <taxon>Gammaproteobacteria</taxon>
        <taxon>Pseudomonadales</taxon>
        <taxon>Pseudomonadaceae</taxon>
        <taxon>Pseudomonas</taxon>
    </lineage>
</organism>
<evidence type="ECO:0000259" key="13">
    <source>
        <dbReference type="Pfam" id="PF00675"/>
    </source>
</evidence>
<dbReference type="GO" id="GO:0004222">
    <property type="term" value="F:metalloendopeptidase activity"/>
    <property type="evidence" value="ECO:0007669"/>
    <property type="project" value="InterPro"/>
</dbReference>
<keyword evidence="9" id="KW-0884">PQQ biosynthesis</keyword>
<comment type="caution">
    <text evidence="16">The sequence shown here is derived from an EMBL/GenBank/DDBJ whole genome shotgun (WGS) entry which is preliminary data.</text>
</comment>
<evidence type="ECO:0000256" key="3">
    <source>
        <dbReference type="ARBA" id="ARBA00007261"/>
    </source>
</evidence>
<name>A0A177SQJ7_PSEPU</name>
<evidence type="ECO:0000313" key="16">
    <source>
        <dbReference type="EMBL" id="OAI92590.1"/>
    </source>
</evidence>
<evidence type="ECO:0000256" key="1">
    <source>
        <dbReference type="ARBA" id="ARBA00001947"/>
    </source>
</evidence>
<keyword evidence="6" id="KW-0479">Metal-binding</keyword>
<keyword evidence="10" id="KW-0482">Metalloprotease</keyword>
<feature type="domain" description="Coenzyme PQQ synthesis protein F C-terminal lobe" evidence="14">
    <location>
        <begin position="408"/>
        <end position="503"/>
    </location>
</feature>
<keyword evidence="8" id="KW-0862">Zinc</keyword>
<dbReference type="AlphaFoldDB" id="A0A177SQJ7"/>
<gene>
    <name evidence="16" type="ORF">AYO28_18445</name>
</gene>
<dbReference type="InterPro" id="IPR011249">
    <property type="entry name" value="Metalloenz_LuxS/M16"/>
</dbReference>
<evidence type="ECO:0000256" key="5">
    <source>
        <dbReference type="ARBA" id="ARBA00022670"/>
    </source>
</evidence>
<evidence type="ECO:0000256" key="7">
    <source>
        <dbReference type="ARBA" id="ARBA00022801"/>
    </source>
</evidence>
<dbReference type="PANTHER" id="PTHR43690:SF18">
    <property type="entry name" value="INSULIN-DEGRADING ENZYME-RELATED"/>
    <property type="match status" value="1"/>
</dbReference>
<evidence type="ECO:0000256" key="9">
    <source>
        <dbReference type="ARBA" id="ARBA00022905"/>
    </source>
</evidence>
<feature type="domain" description="Peptidase M16 N-terminal" evidence="13">
    <location>
        <begin position="18"/>
        <end position="153"/>
    </location>
</feature>
<dbReference type="InterPro" id="IPR054733">
    <property type="entry name" value="PqqF_C_3"/>
</dbReference>
<comment type="cofactor">
    <cofactor evidence="1">
        <name>Zn(2+)</name>
        <dbReference type="ChEBI" id="CHEBI:29105"/>
    </cofactor>
</comment>
<evidence type="ECO:0000256" key="8">
    <source>
        <dbReference type="ARBA" id="ARBA00022833"/>
    </source>
</evidence>
<keyword evidence="5" id="KW-0645">Protease</keyword>
<reference evidence="16 17" key="1">
    <citation type="submission" date="2016-03" db="EMBL/GenBank/DDBJ databases">
        <title>Draft Genome Assembly of Pseudomonas putida strain CBF10-2.</title>
        <authorList>
            <person name="Iyer R.S."/>
            <person name="Damania A."/>
        </authorList>
    </citation>
    <scope>NUCLEOTIDE SEQUENCE [LARGE SCALE GENOMIC DNA]</scope>
    <source>
        <strain evidence="16 17">CBF10-2</strain>
    </source>
</reference>
<dbReference type="SUPFAM" id="SSF63411">
    <property type="entry name" value="LuxS/MPP-like metallohydrolase"/>
    <property type="match status" value="3"/>
</dbReference>
<dbReference type="Pfam" id="PF22455">
    <property type="entry name" value="PqqF_C_3"/>
    <property type="match status" value="1"/>
</dbReference>
<dbReference type="Gene3D" id="3.30.830.10">
    <property type="entry name" value="Metalloenzyme, LuxS/M16 peptidase-like"/>
    <property type="match status" value="2"/>
</dbReference>
<dbReference type="GO" id="GO:0008270">
    <property type="term" value="F:zinc ion binding"/>
    <property type="evidence" value="ECO:0007669"/>
    <property type="project" value="InterPro"/>
</dbReference>
<dbReference type="InterPro" id="IPR011765">
    <property type="entry name" value="Pept_M16_N"/>
</dbReference>
<dbReference type="Pfam" id="PF22456">
    <property type="entry name" value="PqqF-like_C_4"/>
    <property type="match status" value="1"/>
</dbReference>
<dbReference type="GO" id="GO:0018189">
    <property type="term" value="P:pyrroloquinoline quinone biosynthetic process"/>
    <property type="evidence" value="ECO:0007669"/>
    <property type="project" value="UniProtKB-UniPathway"/>
</dbReference>
<comment type="function">
    <text evidence="11">Required for coenzyme pyrroloquinoline quinone (PQQ) biosynthesis. It is thought that this protein is a protease that cleaves peptides bond in a small peptide (gene pqqA), providing the glutamate and tyrosine residues which are necessary for the synthesis of PQQ.</text>
</comment>
<evidence type="ECO:0000256" key="6">
    <source>
        <dbReference type="ARBA" id="ARBA00022723"/>
    </source>
</evidence>
<dbReference type="Pfam" id="PF00675">
    <property type="entry name" value="Peptidase_M16"/>
    <property type="match status" value="1"/>
</dbReference>
<dbReference type="GO" id="GO:0006508">
    <property type="term" value="P:proteolysis"/>
    <property type="evidence" value="ECO:0007669"/>
    <property type="project" value="UniProtKB-KW"/>
</dbReference>
<dbReference type="RefSeq" id="WP_064303001.1">
    <property type="nucleotide sequence ID" value="NZ_LUCV01000018.1"/>
</dbReference>
<comment type="pathway">
    <text evidence="2">Cofactor biosynthesis; pyrroloquinoline quinone biosynthesis.</text>
</comment>